<dbReference type="SUPFAM" id="SSF49562">
    <property type="entry name" value="C2 domain (Calcium/lipid-binding domain, CaLB)"/>
    <property type="match status" value="1"/>
</dbReference>
<feature type="region of interest" description="Disordered" evidence="16">
    <location>
        <begin position="686"/>
        <end position="711"/>
    </location>
</feature>
<evidence type="ECO:0000259" key="17">
    <source>
        <dbReference type="PROSITE" id="PS50004"/>
    </source>
</evidence>
<keyword evidence="10 15" id="KW-0175">Coiled coil</keyword>
<dbReference type="PROSITE" id="PS50004">
    <property type="entry name" value="C2"/>
    <property type="match status" value="1"/>
</dbReference>
<evidence type="ECO:0000256" key="3">
    <source>
        <dbReference type="ARBA" id="ARBA00010585"/>
    </source>
</evidence>
<dbReference type="InterPro" id="IPR057747">
    <property type="entry name" value="WWC1_hairpin"/>
</dbReference>
<evidence type="ECO:0000256" key="8">
    <source>
        <dbReference type="ARBA" id="ARBA00022737"/>
    </source>
</evidence>
<dbReference type="Gene3D" id="2.20.70.10">
    <property type="match status" value="2"/>
</dbReference>
<dbReference type="PROSITE" id="PS01159">
    <property type="entry name" value="WW_DOMAIN_1"/>
    <property type="match status" value="1"/>
</dbReference>
<evidence type="ECO:0000256" key="10">
    <source>
        <dbReference type="ARBA" id="ARBA00023054"/>
    </source>
</evidence>
<dbReference type="PROSITE" id="PS50020">
    <property type="entry name" value="WW_DOMAIN_2"/>
    <property type="match status" value="1"/>
</dbReference>
<keyword evidence="6" id="KW-0963">Cytoplasm</keyword>
<keyword evidence="12" id="KW-0804">Transcription</keyword>
<keyword evidence="7" id="KW-0597">Phosphoprotein</keyword>
<dbReference type="Pfam" id="PF00168">
    <property type="entry name" value="C2"/>
    <property type="match status" value="1"/>
</dbReference>
<organism evidence="19 20">
    <name type="scientific">Polyplax serrata</name>
    <name type="common">Common mouse louse</name>
    <dbReference type="NCBI Taxonomy" id="468196"/>
    <lineage>
        <taxon>Eukaryota</taxon>
        <taxon>Metazoa</taxon>
        <taxon>Ecdysozoa</taxon>
        <taxon>Arthropoda</taxon>
        <taxon>Hexapoda</taxon>
        <taxon>Insecta</taxon>
        <taxon>Pterygota</taxon>
        <taxon>Neoptera</taxon>
        <taxon>Paraneoptera</taxon>
        <taxon>Psocodea</taxon>
        <taxon>Troctomorpha</taxon>
        <taxon>Phthiraptera</taxon>
        <taxon>Anoplura</taxon>
        <taxon>Polyplacidae</taxon>
        <taxon>Polyplax</taxon>
    </lineage>
</organism>
<reference evidence="19 20" key="1">
    <citation type="submission" date="2023-10" db="EMBL/GenBank/DDBJ databases">
        <title>Genomes of two closely related lineages of the louse Polyplax serrata with different host specificities.</title>
        <authorList>
            <person name="Martinu J."/>
            <person name="Tarabai H."/>
            <person name="Stefka J."/>
            <person name="Hypsa V."/>
        </authorList>
    </citation>
    <scope>NUCLEOTIDE SEQUENCE [LARGE SCALE GENOMIC DNA]</scope>
    <source>
        <strain evidence="19">HR10_N</strain>
    </source>
</reference>
<dbReference type="InterPro" id="IPR035892">
    <property type="entry name" value="C2_domain_sf"/>
</dbReference>
<evidence type="ECO:0000256" key="14">
    <source>
        <dbReference type="ARBA" id="ARBA00025969"/>
    </source>
</evidence>
<dbReference type="CDD" id="cd08680">
    <property type="entry name" value="C2_Kibra"/>
    <property type="match status" value="1"/>
</dbReference>
<dbReference type="InterPro" id="IPR036020">
    <property type="entry name" value="WW_dom_sf"/>
</dbReference>
<evidence type="ECO:0000256" key="6">
    <source>
        <dbReference type="ARBA" id="ARBA00022490"/>
    </source>
</evidence>
<gene>
    <name evidence="19" type="ORF">RUM43_006697</name>
</gene>
<keyword evidence="9" id="KW-0805">Transcription regulation</keyword>
<comment type="function">
    <text evidence="13">Regulator of the Hippo/SWH (Sav/Wts/Hpo) signaling pathway, a signaling pathway that plays a pivotal role in organ size control and tumor suppression by restricting proliferation and promoting apoptosis. The core of this pathway is composed of a kinase cascade wherein Hippo (Hpo), in complex with its regulatory protein Salvador (Sav), phosphorylates and activates Warts (Wts) in complex with its regulatory protein Mats, which in turn phosphorylates and inactivates the Yorkie (Yki) oncoprotein. Kibra acts synergistically along with Ex and Mer to regulate the Hippo signaling pathway.</text>
</comment>
<dbReference type="GO" id="GO:0019900">
    <property type="term" value="F:kinase binding"/>
    <property type="evidence" value="ECO:0007669"/>
    <property type="project" value="TreeGrafter"/>
</dbReference>
<comment type="caution">
    <text evidence="19">The sequence shown here is derived from an EMBL/GenBank/DDBJ whole genome shotgun (WGS) entry which is preliminary data.</text>
</comment>
<feature type="compositionally biased region" description="Acidic residues" evidence="16">
    <location>
        <begin position="1218"/>
        <end position="1241"/>
    </location>
</feature>
<name>A0AAN8PBU0_POLSC</name>
<comment type="similarity">
    <text evidence="3">Belongs to the WWC family. KIBRA subfamily.</text>
</comment>
<feature type="region of interest" description="Disordered" evidence="16">
    <location>
        <begin position="549"/>
        <end position="580"/>
    </location>
</feature>
<evidence type="ECO:0000256" key="11">
    <source>
        <dbReference type="ARBA" id="ARBA00023136"/>
    </source>
</evidence>
<feature type="region of interest" description="Disordered" evidence="16">
    <location>
        <begin position="1203"/>
        <end position="1243"/>
    </location>
</feature>
<comment type="subunit">
    <text evidence="14">Forms a complex with Mer and Ex. Interacts (via domain WW 1) with Ex (via RXPPXY motif). Interacts with Mer, Sav, Hpo and Wts.</text>
</comment>
<feature type="coiled-coil region" evidence="15">
    <location>
        <begin position="421"/>
        <end position="463"/>
    </location>
</feature>
<dbReference type="InterPro" id="IPR000008">
    <property type="entry name" value="C2_dom"/>
</dbReference>
<feature type="region of interest" description="Disordered" evidence="16">
    <location>
        <begin position="1057"/>
        <end position="1077"/>
    </location>
</feature>
<dbReference type="GO" id="GO:0060090">
    <property type="term" value="F:molecular adaptor activity"/>
    <property type="evidence" value="ECO:0007669"/>
    <property type="project" value="TreeGrafter"/>
</dbReference>
<dbReference type="GO" id="GO:0006355">
    <property type="term" value="P:regulation of DNA-templated transcription"/>
    <property type="evidence" value="ECO:0007669"/>
    <property type="project" value="TreeGrafter"/>
</dbReference>
<evidence type="ECO:0000313" key="20">
    <source>
        <dbReference type="Proteomes" id="UP001372834"/>
    </source>
</evidence>
<evidence type="ECO:0000256" key="4">
    <source>
        <dbReference type="ARBA" id="ARBA00013712"/>
    </source>
</evidence>
<keyword evidence="11" id="KW-0472">Membrane</keyword>
<evidence type="ECO:0000256" key="1">
    <source>
        <dbReference type="ARBA" id="ARBA00004221"/>
    </source>
</evidence>
<evidence type="ECO:0000256" key="2">
    <source>
        <dbReference type="ARBA" id="ARBA00004496"/>
    </source>
</evidence>
<dbReference type="GO" id="GO:0046621">
    <property type="term" value="P:negative regulation of organ growth"/>
    <property type="evidence" value="ECO:0007669"/>
    <property type="project" value="TreeGrafter"/>
</dbReference>
<evidence type="ECO:0000256" key="9">
    <source>
        <dbReference type="ARBA" id="ARBA00023015"/>
    </source>
</evidence>
<dbReference type="GO" id="GO:0035330">
    <property type="term" value="P:regulation of hippo signaling"/>
    <property type="evidence" value="ECO:0007669"/>
    <property type="project" value="TreeGrafter"/>
</dbReference>
<evidence type="ECO:0000259" key="18">
    <source>
        <dbReference type="PROSITE" id="PS50020"/>
    </source>
</evidence>
<evidence type="ECO:0000256" key="13">
    <source>
        <dbReference type="ARBA" id="ARBA00024960"/>
    </source>
</evidence>
<dbReference type="CDD" id="cd00201">
    <property type="entry name" value="WW"/>
    <property type="match status" value="2"/>
</dbReference>
<evidence type="ECO:0000256" key="7">
    <source>
        <dbReference type="ARBA" id="ARBA00022553"/>
    </source>
</evidence>
<comment type="subcellular location">
    <subcellularLocation>
        <location evidence="1">Apical cell membrane</location>
    </subcellularLocation>
    <subcellularLocation>
        <location evidence="2">Cytoplasm</location>
    </subcellularLocation>
</comment>
<dbReference type="SMART" id="SM00456">
    <property type="entry name" value="WW"/>
    <property type="match status" value="2"/>
</dbReference>
<dbReference type="PANTHER" id="PTHR14791">
    <property type="entry name" value="BOMB/KIRA PROTEINS"/>
    <property type="match status" value="1"/>
</dbReference>
<feature type="compositionally biased region" description="Polar residues" evidence="16">
    <location>
        <begin position="689"/>
        <end position="700"/>
    </location>
</feature>
<dbReference type="PANTHER" id="PTHR14791:SF29">
    <property type="entry name" value="PROTEIN KIBRA"/>
    <property type="match status" value="1"/>
</dbReference>
<accession>A0AAN8PBU0</accession>
<dbReference type="InterPro" id="IPR037771">
    <property type="entry name" value="C2_WWC"/>
</dbReference>
<sequence>MPRRRNGELPLPDGWEYATDDDGKVYFIDHITKKTTWIDPRDRFTKPQTFADCIGNELPLGWEEAYDPQIGIYYINHVNPGEEGSGNYDLFTNPRAHAHLYYMRGNIIDRKIRKLRYVGGAADQRSFDHFGFKPGEQNLNLHPQRVECTQLEDPRLEWRAIQEAMLRDYLQTAQDALEAKKEIFDIKRQRLYLAEDEYNHLSNALTTLNTSRSSLCSSVSSTKYDPDLLKSDVALARNRVSRLKRELEQIRAEMTCTQRGVETLASVEQKLSGQGGYYNLSEAQAIVNELKNIQMSLTSGEKEKAELMHSLAKLKDDLTRLQLSESSPDVSTISLPQEKLSTASQTDLSGELVPIGTRLAEMARTRLRYDESRKRVQLVQRKLADLEEKVTPGQAESDKDRLLLFQEKEQLLRELRSMTPRSRTAQEMTDIQLEVKRLERDLNQALELNNRAIADRVRLHEEKQLLLQELCEALRTMTSLESQLKSLSASTSSVSSSSSLGSLSTSSSKGSLSSGLSFTDIYGQADVNWPGPSIDMVDLHKRVERLLRSNNTDPVSPQPSLSPRSSLSSVSPPVSPQLHKLSPKVNYNFESSNPIIYEVSEMSRMNDGNHPTVNPIGAAAYKYKDDSDPLYQNIGGMSVICLPPRYDEIERQRQLERSGKLLDNVKNKLLMYDHNLENPRICDDEKAYPQSSRMGQTKQQMDPPLSPISETPQDQNLELLQVSTSIPSSGSNTRSVSAAVSDESVAGDSGVFEAASKIQNCNSDTAQVQIKLRYSVSDGLLYVGIERARNLTALCIPQQSQVFIKAVLLPSGPGTRCCCTKSVTDLRKPIFEETFPFSVVLNKLSCKTLQVNVWCLKNMTEECMGYVQVSLADFSPESVSTKWYNILGSEFMQSKPGTKTVRNVVNLKAEVGKTEISDTRREESSDESTIISSQASTLTRPLVVESCPPTFCLAEEEEEDVLEQVFPLEQDESSVDKETNTECIFIPEKGTRNESKNLGVIKRSQTFSPSAAQQQYTCRLNRSDSDSSMPLYRRGAPFQRNAVERRSLRWRPSAGLTVAKANSHRRSGRGPPVARTSLDLELDRRAQLSRLQAQQDELERLRDLTIKLESVRARGDAELAALVLEDQQFQCLIAQAESSLQSKSQDDKKVEKMLKKTAKEIYKLRKSKAGKGKPDVISFKEKMAFFTRVHLNVPILPGEEIRSESSTLTRGESLVNPEVEEEVESECDDGEEEEDEDDETTAETSVEPCIELQESELLNVIVKDNKTGTKERHIKGAESDVVMETNSEIARNVDEDSRTVEGSEALESNNENQRFDYVVDRILGVEV</sequence>
<evidence type="ECO:0000256" key="16">
    <source>
        <dbReference type="SAM" id="MobiDB-lite"/>
    </source>
</evidence>
<dbReference type="Pfam" id="PF25802">
    <property type="entry name" value="WWC1"/>
    <property type="match status" value="1"/>
</dbReference>
<dbReference type="InterPro" id="IPR001202">
    <property type="entry name" value="WW_dom"/>
</dbReference>
<dbReference type="EMBL" id="JAWJWE010000037">
    <property type="protein sequence ID" value="KAK6626386.1"/>
    <property type="molecule type" value="Genomic_DNA"/>
</dbReference>
<dbReference type="InterPro" id="IPR051105">
    <property type="entry name" value="WWC/KIBRA_Hippo_Reg"/>
</dbReference>
<evidence type="ECO:0000313" key="19">
    <source>
        <dbReference type="EMBL" id="KAK6626386.1"/>
    </source>
</evidence>
<evidence type="ECO:0000256" key="12">
    <source>
        <dbReference type="ARBA" id="ARBA00023163"/>
    </source>
</evidence>
<dbReference type="Pfam" id="PF00397">
    <property type="entry name" value="WW"/>
    <property type="match status" value="1"/>
</dbReference>
<feature type="region of interest" description="Disordered" evidence="16">
    <location>
        <begin position="491"/>
        <end position="514"/>
    </location>
</feature>
<protein>
    <recommendedName>
        <fullName evidence="4">Protein kibra</fullName>
    </recommendedName>
</protein>
<dbReference type="GO" id="GO:0005737">
    <property type="term" value="C:cytoplasm"/>
    <property type="evidence" value="ECO:0007669"/>
    <property type="project" value="UniProtKB-SubCell"/>
</dbReference>
<dbReference type="Proteomes" id="UP001372834">
    <property type="component" value="Unassembled WGS sequence"/>
</dbReference>
<dbReference type="SMART" id="SM00239">
    <property type="entry name" value="C2"/>
    <property type="match status" value="1"/>
</dbReference>
<feature type="coiled-coil region" evidence="15">
    <location>
        <begin position="233"/>
        <end position="260"/>
    </location>
</feature>
<dbReference type="GO" id="GO:0016477">
    <property type="term" value="P:cell migration"/>
    <property type="evidence" value="ECO:0007669"/>
    <property type="project" value="TreeGrafter"/>
</dbReference>
<feature type="compositionally biased region" description="Low complexity" evidence="16">
    <location>
        <begin position="554"/>
        <end position="578"/>
    </location>
</feature>
<feature type="domain" description="C2" evidence="17">
    <location>
        <begin position="764"/>
        <end position="884"/>
    </location>
</feature>
<proteinExistence type="inferred from homology"/>
<feature type="coiled-coil region" evidence="15">
    <location>
        <begin position="1084"/>
        <end position="1111"/>
    </location>
</feature>
<dbReference type="GO" id="GO:0016324">
    <property type="term" value="C:apical plasma membrane"/>
    <property type="evidence" value="ECO:0007669"/>
    <property type="project" value="UniProtKB-SubCell"/>
</dbReference>
<keyword evidence="8" id="KW-0677">Repeat</keyword>
<evidence type="ECO:0000256" key="15">
    <source>
        <dbReference type="SAM" id="Coils"/>
    </source>
</evidence>
<evidence type="ECO:0000256" key="5">
    <source>
        <dbReference type="ARBA" id="ARBA00022475"/>
    </source>
</evidence>
<dbReference type="Gene3D" id="2.60.40.150">
    <property type="entry name" value="C2 domain"/>
    <property type="match status" value="1"/>
</dbReference>
<feature type="domain" description="WW" evidence="18">
    <location>
        <begin position="9"/>
        <end position="42"/>
    </location>
</feature>
<keyword evidence="5" id="KW-1003">Cell membrane</keyword>
<dbReference type="SUPFAM" id="SSF51045">
    <property type="entry name" value="WW domain"/>
    <property type="match status" value="2"/>
</dbReference>